<dbReference type="Gene3D" id="3.30.470.20">
    <property type="entry name" value="ATP-grasp fold, B domain"/>
    <property type="match status" value="1"/>
</dbReference>
<name>A0A8D5UG65_9BACL</name>
<gene>
    <name evidence="1" type="ORF">JIR001_18910</name>
</gene>
<dbReference type="GO" id="GO:0016879">
    <property type="term" value="F:ligase activity, forming carbon-nitrogen bonds"/>
    <property type="evidence" value="ECO:0007669"/>
    <property type="project" value="TreeGrafter"/>
</dbReference>
<keyword evidence="2" id="KW-1185">Reference proteome</keyword>
<dbReference type="RefSeq" id="WP_212772488.1">
    <property type="nucleotide sequence ID" value="NZ_AP024601.1"/>
</dbReference>
<reference evidence="1" key="1">
    <citation type="journal article" date="2013" name="Int. J. Syst. Evol. Microbiol.">
        <title>Polycladomyces abyssicola gen. nov., sp. nov., a thermophilic filamentous bacterium isolated from hemipelagic sediment.</title>
        <authorList>
            <person name="Tsubouchi T."/>
            <person name="Shimane Y."/>
            <person name="Mori K."/>
            <person name="Usui K."/>
            <person name="Hiraki T."/>
            <person name="Tame A."/>
            <person name="Uematsu K."/>
            <person name="Maruyama T."/>
            <person name="Hatada Y."/>
        </authorList>
    </citation>
    <scope>NUCLEOTIDE SEQUENCE</scope>
    <source>
        <strain evidence="1">JIR-001</strain>
    </source>
</reference>
<reference evidence="1" key="2">
    <citation type="journal article" date="2021" name="Microbiol. Resour. Announc.">
        <title>Complete Genome Sequence of Polycladomyces abyssicola JIR-001T, Isolated from Hemipelagic Sediment in Deep Seawater.</title>
        <authorList>
            <person name="Tsubouchi T."/>
            <person name="Kaneko Y."/>
        </authorList>
    </citation>
    <scope>NUCLEOTIDE SEQUENCE</scope>
    <source>
        <strain evidence="1">JIR-001</strain>
    </source>
</reference>
<dbReference type="Proteomes" id="UP000677436">
    <property type="component" value="Chromosome"/>
</dbReference>
<evidence type="ECO:0008006" key="3">
    <source>
        <dbReference type="Google" id="ProtNLM"/>
    </source>
</evidence>
<protein>
    <recommendedName>
        <fullName evidence="3">ATP-grasp domain-containing protein</fullName>
    </recommendedName>
</protein>
<dbReference type="PANTHER" id="PTHR21621">
    <property type="entry name" value="RIBOSOMAL PROTEIN S6 MODIFICATION PROTEIN"/>
    <property type="match status" value="1"/>
</dbReference>
<sequence length="247" mass="28759">MRVQRIVASKMKKNTVLLKDPWISPHIPKTEWLSEKSLGAMLQHYETVYVKPNRGHKGIGIYRVRKINSTQCEIRSSMNEAVKIVLLQDAFSYLTEQIKRGRKYIVQQGIEMAQLEGRPYDIRILMQKPLDRWQLSGWVARWSKRDMIVTNMHRGGENISIERALKDNNWEAAQIAGELSNLAHLISSVLDNYYGFRVLGLDLAVDNKGKVWFIEANTNPLFRQMFKAVGMHERVMNTHRFIVEKYS</sequence>
<dbReference type="GO" id="GO:0005737">
    <property type="term" value="C:cytoplasm"/>
    <property type="evidence" value="ECO:0007669"/>
    <property type="project" value="TreeGrafter"/>
</dbReference>
<proteinExistence type="predicted"/>
<dbReference type="InterPro" id="IPR026838">
    <property type="entry name" value="YheC/D"/>
</dbReference>
<accession>A0A8D5UG65</accession>
<dbReference type="EMBL" id="AP024601">
    <property type="protein sequence ID" value="BCU82108.1"/>
    <property type="molecule type" value="Genomic_DNA"/>
</dbReference>
<dbReference type="Pfam" id="PF14398">
    <property type="entry name" value="ATPgrasp_YheCD"/>
    <property type="match status" value="1"/>
</dbReference>
<evidence type="ECO:0000313" key="2">
    <source>
        <dbReference type="Proteomes" id="UP000677436"/>
    </source>
</evidence>
<dbReference type="PANTHER" id="PTHR21621:SF0">
    <property type="entry name" value="BETA-CITRYLGLUTAMATE SYNTHASE B-RELATED"/>
    <property type="match status" value="1"/>
</dbReference>
<dbReference type="KEGG" id="pabs:JIR001_18910"/>
<dbReference type="SUPFAM" id="SSF56059">
    <property type="entry name" value="Glutathione synthetase ATP-binding domain-like"/>
    <property type="match status" value="1"/>
</dbReference>
<dbReference type="AlphaFoldDB" id="A0A8D5UG65"/>
<evidence type="ECO:0000313" key="1">
    <source>
        <dbReference type="EMBL" id="BCU82108.1"/>
    </source>
</evidence>
<organism evidence="1 2">
    <name type="scientific">Polycladomyces abyssicola</name>
    <dbReference type="NCBI Taxonomy" id="1125966"/>
    <lineage>
        <taxon>Bacteria</taxon>
        <taxon>Bacillati</taxon>
        <taxon>Bacillota</taxon>
        <taxon>Bacilli</taxon>
        <taxon>Bacillales</taxon>
        <taxon>Thermoactinomycetaceae</taxon>
        <taxon>Polycladomyces</taxon>
    </lineage>
</organism>